<sequence>MTTTLDHRDQLPNAPESALTLLSQAERGLAEAEVDPDAAQRFAQAYLSALRAAAALLAMRGRPHRARARPMSVWTLLASVAPEMREWAAFFASCSATRASVQAGITRAVTARSADDLVRQSGQFLELVTRAIRGSGTRSGSR</sequence>
<dbReference type="InterPro" id="IPR040891">
    <property type="entry name" value="HEPN_SAV_6107"/>
</dbReference>
<feature type="domain" description="SAV-6107-like HEPN" evidence="1">
    <location>
        <begin position="32"/>
        <end position="128"/>
    </location>
</feature>
<dbReference type="Proteomes" id="UP001156441">
    <property type="component" value="Unassembled WGS sequence"/>
</dbReference>
<evidence type="ECO:0000313" key="2">
    <source>
        <dbReference type="EMBL" id="MCT2584066.1"/>
    </source>
</evidence>
<gene>
    <name evidence="2" type="ORF">JT362_13160</name>
</gene>
<accession>A0ABT2J8N5</accession>
<dbReference type="RefSeq" id="WP_260191459.1">
    <property type="nucleotide sequence ID" value="NZ_JAFFZE010000011.1"/>
</dbReference>
<dbReference type="EMBL" id="JAFFZE010000011">
    <property type="protein sequence ID" value="MCT2584066.1"/>
    <property type="molecule type" value="Genomic_DNA"/>
</dbReference>
<proteinExistence type="predicted"/>
<reference evidence="2 3" key="1">
    <citation type="submission" date="2021-02" db="EMBL/GenBank/DDBJ databases">
        <title>Actinophytocola xerophila sp. nov., isolated from soil of cotton cropping field.</title>
        <authorList>
            <person name="Huang R."/>
            <person name="Chen X."/>
            <person name="Ge X."/>
            <person name="Liu W."/>
        </authorList>
    </citation>
    <scope>NUCLEOTIDE SEQUENCE [LARGE SCALE GENOMIC DNA]</scope>
    <source>
        <strain evidence="2 3">S1-96</strain>
    </source>
</reference>
<name>A0ABT2J8N5_9PSEU</name>
<evidence type="ECO:0000259" key="1">
    <source>
        <dbReference type="Pfam" id="PF18726"/>
    </source>
</evidence>
<comment type="caution">
    <text evidence="2">The sequence shown here is derived from an EMBL/GenBank/DDBJ whole genome shotgun (WGS) entry which is preliminary data.</text>
</comment>
<protein>
    <recommendedName>
        <fullName evidence="1">SAV-6107-like HEPN domain-containing protein</fullName>
    </recommendedName>
</protein>
<organism evidence="2 3">
    <name type="scientific">Actinophytocola gossypii</name>
    <dbReference type="NCBI Taxonomy" id="2812003"/>
    <lineage>
        <taxon>Bacteria</taxon>
        <taxon>Bacillati</taxon>
        <taxon>Actinomycetota</taxon>
        <taxon>Actinomycetes</taxon>
        <taxon>Pseudonocardiales</taxon>
        <taxon>Pseudonocardiaceae</taxon>
    </lineage>
</organism>
<dbReference type="Pfam" id="PF18726">
    <property type="entry name" value="HEPN_SAV_6107"/>
    <property type="match status" value="1"/>
</dbReference>
<keyword evidence="3" id="KW-1185">Reference proteome</keyword>
<evidence type="ECO:0000313" key="3">
    <source>
        <dbReference type="Proteomes" id="UP001156441"/>
    </source>
</evidence>